<dbReference type="AlphaFoldDB" id="A0A1B8TQ23"/>
<dbReference type="EMBL" id="LSFL01000042">
    <property type="protein sequence ID" value="OBY61729.1"/>
    <property type="molecule type" value="Genomic_DNA"/>
</dbReference>
<dbReference type="RefSeq" id="WP_068365005.1">
    <property type="nucleotide sequence ID" value="NZ_CP019337.1"/>
</dbReference>
<evidence type="ECO:0000313" key="2">
    <source>
        <dbReference type="Proteomes" id="UP000092612"/>
    </source>
</evidence>
<reference evidence="2" key="1">
    <citation type="submission" date="2016-02" db="EMBL/GenBank/DDBJ databases">
        <title>Paenibacillus sp. LPB0068, isolated from Crassostrea gigas.</title>
        <authorList>
            <person name="Shin S.-K."/>
            <person name="Yi H."/>
        </authorList>
    </citation>
    <scope>NUCLEOTIDE SEQUENCE [LARGE SCALE GENOMIC DNA]</scope>
    <source>
        <strain evidence="2">KCTC 23969</strain>
    </source>
</reference>
<gene>
    <name evidence="1" type="ORF">LPB301_16890</name>
</gene>
<accession>A0A1B8TQ23</accession>
<comment type="caution">
    <text evidence="1">The sequence shown here is derived from an EMBL/GenBank/DDBJ whole genome shotgun (WGS) entry which is preliminary data.</text>
</comment>
<organism evidence="1 2">
    <name type="scientific">Polaribacter reichenbachii</name>
    <dbReference type="NCBI Taxonomy" id="996801"/>
    <lineage>
        <taxon>Bacteria</taxon>
        <taxon>Pseudomonadati</taxon>
        <taxon>Bacteroidota</taxon>
        <taxon>Flavobacteriia</taxon>
        <taxon>Flavobacteriales</taxon>
        <taxon>Flavobacteriaceae</taxon>
    </lineage>
</organism>
<dbReference type="STRING" id="996801.BW723_10870"/>
<name>A0A1B8TQ23_9FLAO</name>
<sequence>MNNLEIIHNYDTVISQLIEDIKKSDFKTAYFLKLLNLKDSFFYKKMREKRFTNEEVKLISKHLYPEQYQEYKDAVIGKLLEKSKAQLKDGLGVNFEIILEKSKEKYGV</sequence>
<dbReference type="Proteomes" id="UP000092612">
    <property type="component" value="Unassembled WGS sequence"/>
</dbReference>
<proteinExistence type="predicted"/>
<keyword evidence="2" id="KW-1185">Reference proteome</keyword>
<evidence type="ECO:0000313" key="1">
    <source>
        <dbReference type="EMBL" id="OBY61729.1"/>
    </source>
</evidence>
<protein>
    <submittedName>
        <fullName evidence="1">Uncharacterized protein</fullName>
    </submittedName>
</protein>
<dbReference type="KEGG" id="prn:BW723_10870"/>
<dbReference type="OrthoDB" id="1453746at2"/>